<keyword evidence="2" id="KW-0436">Ligase</keyword>
<evidence type="ECO:0000313" key="9">
    <source>
        <dbReference type="Proteomes" id="UP000567179"/>
    </source>
</evidence>
<dbReference type="OrthoDB" id="439710at2759"/>
<dbReference type="PROSITE" id="PS50862">
    <property type="entry name" value="AA_TRNA_LIGASE_II"/>
    <property type="match status" value="1"/>
</dbReference>
<dbReference type="InterPro" id="IPR004524">
    <property type="entry name" value="Asp-tRNA-ligase_1"/>
</dbReference>
<sequence length="717" mass="79391">MLLRRALQRRPPPCLSLKFLGRRVFLHSSSPTLDRSTASSSTAPLASLLVASSAPYKKRTHTCGSLSAGDVGTKAILTGWILSERKMKTINKSFYHLKDSYGTTQLLVDHIHGDAFSTLSQIPVESTVLIEGTVALRPIEARKPGTTGEIDLLVENVRLLNPADENMPFLPSNPHNLPNDELRARYRYLDLRRTALSENIKKRSKVAQIVRNLLHNQDFIEVETPTLLRSSPEGAREFLVPARSSSATNGGPPAPVFYALSQSPQQPKQMLICSGGVDKYFQLAKCFRDEDGRKDRQPEFTQVDLEMAFVSWGEQDKPTVSSTPNSSCWRIGGIEVRDIAEDIVRAIWKGVQGIELPEAFRVMTYHEAMTRFGSDKPDTRFGMEIINLNDILSSSTACTDTTVDLAASELIMECIVIRKSGGDSKFSKASQDLAALEDTTSNRIEQFTLTEATRETWLLESKAAAAVTNAAASQSHDALPPQASLSKPDQTAINKALKLRIGDQVWLSYRPREPTGGSTVLGRTRLQIFERAQSRGDFVVTQEPHFLWVTEFPLFTRDDADKEHLALGRWSSSHHPFTAPMWEDIDALYRGEAAKVRGQHYDLVLNGVEIGGGSVRIHGASMQDYIFSNILRLSESEKAPFNQLLHALRCGAPPHGGIALGFDRIMSILCNTQSIRDVIAFPKTATGTDLLFKSPAAVSDKTLAEYNITSRTHLEFK</sequence>
<keyword evidence="5" id="KW-0648">Protein biosynthesis</keyword>
<dbReference type="CDD" id="cd04317">
    <property type="entry name" value="EcAspRS_like_N"/>
    <property type="match status" value="1"/>
</dbReference>
<dbReference type="GO" id="GO:0005524">
    <property type="term" value="F:ATP binding"/>
    <property type="evidence" value="ECO:0007669"/>
    <property type="project" value="UniProtKB-KW"/>
</dbReference>
<dbReference type="Gene3D" id="3.30.1360.30">
    <property type="entry name" value="GAD-like domain"/>
    <property type="match status" value="1"/>
</dbReference>
<dbReference type="Proteomes" id="UP000567179">
    <property type="component" value="Unassembled WGS sequence"/>
</dbReference>
<dbReference type="InterPro" id="IPR045864">
    <property type="entry name" value="aa-tRNA-synth_II/BPL/LPL"/>
</dbReference>
<dbReference type="PRINTS" id="PR01042">
    <property type="entry name" value="TRNASYNTHASP"/>
</dbReference>
<dbReference type="InterPro" id="IPR004364">
    <property type="entry name" value="Aa-tRNA-synt_II"/>
</dbReference>
<keyword evidence="6" id="KW-0030">Aminoacyl-tRNA synthetase</keyword>
<keyword evidence="4" id="KW-0067">ATP-binding</keyword>
<dbReference type="Pfam" id="PF00152">
    <property type="entry name" value="tRNA-synt_2"/>
    <property type="match status" value="2"/>
</dbReference>
<dbReference type="Gene3D" id="3.30.930.10">
    <property type="entry name" value="Bira Bifunctional Protein, Domain 2"/>
    <property type="match status" value="1"/>
</dbReference>
<evidence type="ECO:0000259" key="7">
    <source>
        <dbReference type="PROSITE" id="PS50862"/>
    </source>
</evidence>
<dbReference type="InterPro" id="IPR004115">
    <property type="entry name" value="GAD-like_sf"/>
</dbReference>
<evidence type="ECO:0000256" key="4">
    <source>
        <dbReference type="ARBA" id="ARBA00022840"/>
    </source>
</evidence>
<dbReference type="InterPro" id="IPR012340">
    <property type="entry name" value="NA-bd_OB-fold"/>
</dbReference>
<reference evidence="8 9" key="1">
    <citation type="journal article" date="2020" name="ISME J.">
        <title>Uncovering the hidden diversity of litter-decomposition mechanisms in mushroom-forming fungi.</title>
        <authorList>
            <person name="Floudas D."/>
            <person name="Bentzer J."/>
            <person name="Ahren D."/>
            <person name="Johansson T."/>
            <person name="Persson P."/>
            <person name="Tunlid A."/>
        </authorList>
    </citation>
    <scope>NUCLEOTIDE SEQUENCE [LARGE SCALE GENOMIC DNA]</scope>
    <source>
        <strain evidence="8 9">CBS 101986</strain>
    </source>
</reference>
<dbReference type="AlphaFoldDB" id="A0A8H5F3W8"/>
<dbReference type="Gene3D" id="2.40.50.140">
    <property type="entry name" value="Nucleic acid-binding proteins"/>
    <property type="match status" value="1"/>
</dbReference>
<dbReference type="HAMAP" id="MF_00044">
    <property type="entry name" value="Asp_tRNA_synth_type1"/>
    <property type="match status" value="1"/>
</dbReference>
<dbReference type="GO" id="GO:0006422">
    <property type="term" value="P:aspartyl-tRNA aminoacylation"/>
    <property type="evidence" value="ECO:0007669"/>
    <property type="project" value="TreeGrafter"/>
</dbReference>
<comment type="caution">
    <text evidence="8">The sequence shown here is derived from an EMBL/GenBank/DDBJ whole genome shotgun (WGS) entry which is preliminary data.</text>
</comment>
<dbReference type="GO" id="GO:0004815">
    <property type="term" value="F:aspartate-tRNA ligase activity"/>
    <property type="evidence" value="ECO:0007669"/>
    <property type="project" value="TreeGrafter"/>
</dbReference>
<keyword evidence="9" id="KW-1185">Reference proteome</keyword>
<name>A0A8H5F3W8_9AGAR</name>
<keyword evidence="3" id="KW-0547">Nucleotide-binding</keyword>
<evidence type="ECO:0000256" key="6">
    <source>
        <dbReference type="ARBA" id="ARBA00023146"/>
    </source>
</evidence>
<evidence type="ECO:0000256" key="1">
    <source>
        <dbReference type="ARBA" id="ARBA00006303"/>
    </source>
</evidence>
<dbReference type="SUPFAM" id="SSF55681">
    <property type="entry name" value="Class II aaRS and biotin synthetases"/>
    <property type="match status" value="1"/>
</dbReference>
<dbReference type="InterPro" id="IPR002312">
    <property type="entry name" value="Asp/Asn-tRNA-synth_IIb"/>
</dbReference>
<feature type="domain" description="Aminoacyl-transfer RNA synthetases class-II family profile" evidence="7">
    <location>
        <begin position="203"/>
        <end position="682"/>
    </location>
</feature>
<organism evidence="8 9">
    <name type="scientific">Psilocybe cf. subviscida</name>
    <dbReference type="NCBI Taxonomy" id="2480587"/>
    <lineage>
        <taxon>Eukaryota</taxon>
        <taxon>Fungi</taxon>
        <taxon>Dikarya</taxon>
        <taxon>Basidiomycota</taxon>
        <taxon>Agaricomycotina</taxon>
        <taxon>Agaricomycetes</taxon>
        <taxon>Agaricomycetidae</taxon>
        <taxon>Agaricales</taxon>
        <taxon>Agaricineae</taxon>
        <taxon>Strophariaceae</taxon>
        <taxon>Psilocybe</taxon>
    </lineage>
</organism>
<evidence type="ECO:0000256" key="3">
    <source>
        <dbReference type="ARBA" id="ARBA00022741"/>
    </source>
</evidence>
<dbReference type="InterPro" id="IPR006195">
    <property type="entry name" value="aa-tRNA-synth_II"/>
</dbReference>
<dbReference type="InterPro" id="IPR047089">
    <property type="entry name" value="Asp-tRNA-ligase_1_N"/>
</dbReference>
<evidence type="ECO:0000313" key="8">
    <source>
        <dbReference type="EMBL" id="KAF5322900.1"/>
    </source>
</evidence>
<comment type="similarity">
    <text evidence="1">Belongs to the class-II aminoacyl-tRNA synthetase family. Type 1 subfamily.</text>
</comment>
<dbReference type="PANTHER" id="PTHR22594:SF5">
    <property type="entry name" value="ASPARTATE--TRNA LIGASE, MITOCHONDRIAL"/>
    <property type="match status" value="1"/>
</dbReference>
<evidence type="ECO:0000256" key="5">
    <source>
        <dbReference type="ARBA" id="ARBA00022917"/>
    </source>
</evidence>
<dbReference type="EMBL" id="JAACJJ010000028">
    <property type="protein sequence ID" value="KAF5322900.1"/>
    <property type="molecule type" value="Genomic_DNA"/>
</dbReference>
<evidence type="ECO:0000256" key="2">
    <source>
        <dbReference type="ARBA" id="ARBA00022598"/>
    </source>
</evidence>
<dbReference type="PANTHER" id="PTHR22594">
    <property type="entry name" value="ASPARTYL/LYSYL-TRNA SYNTHETASE"/>
    <property type="match status" value="1"/>
</dbReference>
<gene>
    <name evidence="8" type="ORF">D9619_000962</name>
</gene>
<proteinExistence type="inferred from homology"/>
<dbReference type="SUPFAM" id="SSF50249">
    <property type="entry name" value="Nucleic acid-binding proteins"/>
    <property type="match status" value="1"/>
</dbReference>
<dbReference type="GO" id="GO:0005739">
    <property type="term" value="C:mitochondrion"/>
    <property type="evidence" value="ECO:0007669"/>
    <property type="project" value="TreeGrafter"/>
</dbReference>
<protein>
    <recommendedName>
        <fullName evidence="7">Aminoacyl-transfer RNA synthetases class-II family profile domain-containing protein</fullName>
    </recommendedName>
</protein>
<accession>A0A8H5F3W8</accession>